<name>A0AAW4PHG4_9EURY</name>
<gene>
    <name evidence="3" type="ORF">EGH23_19530</name>
</gene>
<dbReference type="Pfam" id="PF19810">
    <property type="entry name" value="HFX_2341_N"/>
    <property type="match status" value="1"/>
</dbReference>
<dbReference type="Pfam" id="PF22665">
    <property type="entry name" value="WHD_DUF6293"/>
    <property type="match status" value="1"/>
</dbReference>
<feature type="domain" description="DUF6293" evidence="2">
    <location>
        <begin position="142"/>
        <end position="247"/>
    </location>
</feature>
<feature type="domain" description="HFX-2341-like N-terminal" evidence="1">
    <location>
        <begin position="7"/>
        <end position="126"/>
    </location>
</feature>
<evidence type="ECO:0000259" key="2">
    <source>
        <dbReference type="Pfam" id="PF22665"/>
    </source>
</evidence>
<keyword evidence="4" id="KW-1185">Reference proteome</keyword>
<dbReference type="Proteomes" id="UP001430455">
    <property type="component" value="Unassembled WGS sequence"/>
</dbReference>
<proteinExistence type="predicted"/>
<sequence>MDFPDNVHIMPFGFEQDRIVETARQSNADKVILLDWLDGIERPPFHNDVREALAKSPIESAEIECDIFDLYETIATISELIIAEHDAGNTVYVNLATGSKITAIGGMIACMVTGVAEPYYVRAETYSTGDEPIGHGIEKKIDLPKYPIAKPDPQRIEILGYLVDEAEATREGISYSVRKKDLIEFGLEQELPFAAHYDGDSYNGYYRRLENHVLEPLQEKGYIEIGKRGRQKIVKPTELGKQSYVAFQYVHAERT</sequence>
<comment type="caution">
    <text evidence="3">The sequence shown here is derived from an EMBL/GenBank/DDBJ whole genome shotgun (WGS) entry which is preliminary data.</text>
</comment>
<accession>A0AAW4PHG4</accession>
<dbReference type="AlphaFoldDB" id="A0AAW4PHG4"/>
<protein>
    <submittedName>
        <fullName evidence="3">Uncharacterized protein</fullName>
    </submittedName>
</protein>
<reference evidence="3 4" key="1">
    <citation type="submission" date="2021-06" db="EMBL/GenBank/DDBJ databases">
        <title>Halomicroarcula sp. a new haloarchaeum isolated from saline soil.</title>
        <authorList>
            <person name="Duran-Viseras A."/>
            <person name="Sanchez-Porro C."/>
            <person name="Ventosa A."/>
        </authorList>
    </citation>
    <scope>NUCLEOTIDE SEQUENCE [LARGE SCALE GENOMIC DNA]</scope>
    <source>
        <strain evidence="3 4">F27</strain>
    </source>
</reference>
<organism evidence="3 4">
    <name type="scientific">Haloarcula nitratireducens</name>
    <dbReference type="NCBI Taxonomy" id="2487749"/>
    <lineage>
        <taxon>Archaea</taxon>
        <taxon>Methanobacteriati</taxon>
        <taxon>Methanobacteriota</taxon>
        <taxon>Stenosarchaea group</taxon>
        <taxon>Halobacteria</taxon>
        <taxon>Halobacteriales</taxon>
        <taxon>Haloarculaceae</taxon>
        <taxon>Haloarcula</taxon>
    </lineage>
</organism>
<evidence type="ECO:0000259" key="1">
    <source>
        <dbReference type="Pfam" id="PF19810"/>
    </source>
</evidence>
<dbReference type="EMBL" id="RKLT01000014">
    <property type="protein sequence ID" value="MBX0297073.1"/>
    <property type="molecule type" value="Genomic_DNA"/>
</dbReference>
<dbReference type="InterPro" id="IPR054162">
    <property type="entry name" value="DUF6293_C"/>
</dbReference>
<evidence type="ECO:0000313" key="4">
    <source>
        <dbReference type="Proteomes" id="UP001430455"/>
    </source>
</evidence>
<evidence type="ECO:0000313" key="3">
    <source>
        <dbReference type="EMBL" id="MBX0297073.1"/>
    </source>
</evidence>
<dbReference type="RefSeq" id="WP_220581664.1">
    <property type="nucleotide sequence ID" value="NZ_RKLT01000014.1"/>
</dbReference>
<dbReference type="InterPro" id="IPR046260">
    <property type="entry name" value="HFX_2341-like_N"/>
</dbReference>